<dbReference type="InterPro" id="IPR044574">
    <property type="entry name" value="ARIP4-like"/>
</dbReference>
<keyword evidence="9" id="KW-0347">Helicase</keyword>
<dbReference type="CDD" id="cd11726">
    <property type="entry name" value="ADDz_ATRX"/>
    <property type="match status" value="1"/>
</dbReference>
<keyword evidence="4" id="KW-0158">Chromosome</keyword>
<feature type="domain" description="Helicase ATP-binding" evidence="16">
    <location>
        <begin position="730"/>
        <end position="915"/>
    </location>
</feature>
<dbReference type="GO" id="GO:0003677">
    <property type="term" value="F:DNA binding"/>
    <property type="evidence" value="ECO:0007669"/>
    <property type="project" value="UniProtKB-KW"/>
</dbReference>
<dbReference type="GO" id="GO:0016887">
    <property type="term" value="F:ATP hydrolysis activity"/>
    <property type="evidence" value="ECO:0007669"/>
    <property type="project" value="InterPro"/>
</dbReference>
<feature type="domain" description="Helicase C-terminal" evidence="17">
    <location>
        <begin position="1123"/>
        <end position="1294"/>
    </location>
</feature>
<dbReference type="InterPro" id="IPR014001">
    <property type="entry name" value="Helicase_ATP-bd"/>
</dbReference>
<keyword evidence="14" id="KW-0539">Nucleus</keyword>
<dbReference type="InterPro" id="IPR000330">
    <property type="entry name" value="SNF2_N"/>
</dbReference>
<gene>
    <name evidence="19" type="ORF">KI387_020205</name>
</gene>
<dbReference type="SMART" id="SM00490">
    <property type="entry name" value="HELICc"/>
    <property type="match status" value="1"/>
</dbReference>
<evidence type="ECO:0000256" key="4">
    <source>
        <dbReference type="ARBA" id="ARBA00022454"/>
    </source>
</evidence>
<keyword evidence="11" id="KW-0067">ATP-binding</keyword>
<evidence type="ECO:0000313" key="20">
    <source>
        <dbReference type="Proteomes" id="UP000824469"/>
    </source>
</evidence>
<dbReference type="Pfam" id="PF17981">
    <property type="entry name" value="ADD_ATRX"/>
    <property type="match status" value="1"/>
</dbReference>
<keyword evidence="10" id="KW-0862">Zinc</keyword>
<evidence type="ECO:0000259" key="16">
    <source>
        <dbReference type="PROSITE" id="PS51192"/>
    </source>
</evidence>
<evidence type="ECO:0000256" key="12">
    <source>
        <dbReference type="ARBA" id="ARBA00022895"/>
    </source>
</evidence>
<dbReference type="SUPFAM" id="SSF52540">
    <property type="entry name" value="P-loop containing nucleoside triphosphate hydrolases"/>
    <property type="match status" value="2"/>
</dbReference>
<feature type="domain" description="PHD-type" evidence="18">
    <location>
        <begin position="466"/>
        <end position="598"/>
    </location>
</feature>
<dbReference type="InterPro" id="IPR001650">
    <property type="entry name" value="Helicase_C-like"/>
</dbReference>
<keyword evidence="12" id="KW-0779">Telomere</keyword>
<dbReference type="GO" id="GO:0010468">
    <property type="term" value="P:regulation of gene expression"/>
    <property type="evidence" value="ECO:0007669"/>
    <property type="project" value="UniProtKB-ARBA"/>
</dbReference>
<dbReference type="GO" id="GO:0005524">
    <property type="term" value="F:ATP binding"/>
    <property type="evidence" value="ECO:0007669"/>
    <property type="project" value="UniProtKB-KW"/>
</dbReference>
<dbReference type="PROSITE" id="PS51194">
    <property type="entry name" value="HELICASE_CTER"/>
    <property type="match status" value="1"/>
</dbReference>
<reference evidence="19 20" key="1">
    <citation type="journal article" date="2021" name="Nat. Plants">
        <title>The Taxus genome provides insights into paclitaxel biosynthesis.</title>
        <authorList>
            <person name="Xiong X."/>
            <person name="Gou J."/>
            <person name="Liao Q."/>
            <person name="Li Y."/>
            <person name="Zhou Q."/>
            <person name="Bi G."/>
            <person name="Li C."/>
            <person name="Du R."/>
            <person name="Wang X."/>
            <person name="Sun T."/>
            <person name="Guo L."/>
            <person name="Liang H."/>
            <person name="Lu P."/>
            <person name="Wu Y."/>
            <person name="Zhang Z."/>
            <person name="Ro D.K."/>
            <person name="Shang Y."/>
            <person name="Huang S."/>
            <person name="Yan J."/>
        </authorList>
    </citation>
    <scope>NUCLEOTIDE SEQUENCE [LARGE SCALE GENOMIC DNA]</scope>
    <source>
        <strain evidence="19">Ta-2019</strain>
    </source>
</reference>
<dbReference type="SUPFAM" id="SSF57903">
    <property type="entry name" value="FYVE/PHD zinc finger"/>
    <property type="match status" value="1"/>
</dbReference>
<evidence type="ECO:0000256" key="5">
    <source>
        <dbReference type="ARBA" id="ARBA00022723"/>
    </source>
</evidence>
<keyword evidence="5" id="KW-0479">Metal-binding</keyword>
<evidence type="ECO:0000256" key="13">
    <source>
        <dbReference type="ARBA" id="ARBA00023125"/>
    </source>
</evidence>
<dbReference type="Gene3D" id="3.30.40.10">
    <property type="entry name" value="Zinc/RING finger domain, C3HC4 (zinc finger)"/>
    <property type="match status" value="1"/>
</dbReference>
<evidence type="ECO:0000259" key="18">
    <source>
        <dbReference type="PROSITE" id="PS51533"/>
    </source>
</evidence>
<dbReference type="InterPro" id="IPR027417">
    <property type="entry name" value="P-loop_NTPase"/>
</dbReference>
<evidence type="ECO:0000256" key="3">
    <source>
        <dbReference type="ARBA" id="ARBA00007025"/>
    </source>
</evidence>
<evidence type="ECO:0000313" key="19">
    <source>
        <dbReference type="EMBL" id="KAH9318436.1"/>
    </source>
</evidence>
<proteinExistence type="inferred from homology"/>
<dbReference type="OMA" id="QDISWET"/>
<dbReference type="CDD" id="cd18793">
    <property type="entry name" value="SF2_C_SNF"/>
    <property type="match status" value="1"/>
</dbReference>
<dbReference type="PANTHER" id="PTHR45797:SF1">
    <property type="entry name" value="HELICASE ARIP4"/>
    <property type="match status" value="1"/>
</dbReference>
<comment type="caution">
    <text evidence="19">The sequence shown here is derived from an EMBL/GenBank/DDBJ whole genome shotgun (WGS) entry which is preliminary data.</text>
</comment>
<evidence type="ECO:0000256" key="9">
    <source>
        <dbReference type="ARBA" id="ARBA00022806"/>
    </source>
</evidence>
<dbReference type="SMART" id="SM00487">
    <property type="entry name" value="DEXDc"/>
    <property type="match status" value="1"/>
</dbReference>
<dbReference type="GO" id="GO:0008270">
    <property type="term" value="F:zinc ion binding"/>
    <property type="evidence" value="ECO:0007669"/>
    <property type="project" value="UniProtKB-KW"/>
</dbReference>
<accession>A0AA38G8H1</accession>
<evidence type="ECO:0000256" key="1">
    <source>
        <dbReference type="ARBA" id="ARBA00004123"/>
    </source>
</evidence>
<dbReference type="Pfam" id="PF00176">
    <property type="entry name" value="SNF2-rel_dom"/>
    <property type="match status" value="1"/>
</dbReference>
<evidence type="ECO:0000256" key="8">
    <source>
        <dbReference type="ARBA" id="ARBA00022801"/>
    </source>
</evidence>
<name>A0AA38G8H1_TAXCH</name>
<organism evidence="19 20">
    <name type="scientific">Taxus chinensis</name>
    <name type="common">Chinese yew</name>
    <name type="synonym">Taxus wallichiana var. chinensis</name>
    <dbReference type="NCBI Taxonomy" id="29808"/>
    <lineage>
        <taxon>Eukaryota</taxon>
        <taxon>Viridiplantae</taxon>
        <taxon>Streptophyta</taxon>
        <taxon>Embryophyta</taxon>
        <taxon>Tracheophyta</taxon>
        <taxon>Spermatophyta</taxon>
        <taxon>Pinopsida</taxon>
        <taxon>Pinidae</taxon>
        <taxon>Conifers II</taxon>
        <taxon>Cupressales</taxon>
        <taxon>Taxaceae</taxon>
        <taxon>Taxus</taxon>
    </lineage>
</organism>
<dbReference type="EMBL" id="JAHRHJ020000004">
    <property type="protein sequence ID" value="KAH9318436.1"/>
    <property type="molecule type" value="Genomic_DNA"/>
</dbReference>
<dbReference type="Gene3D" id="3.40.50.10810">
    <property type="entry name" value="Tandem AAA-ATPase domain"/>
    <property type="match status" value="1"/>
</dbReference>
<dbReference type="Proteomes" id="UP000824469">
    <property type="component" value="Unassembled WGS sequence"/>
</dbReference>
<evidence type="ECO:0000256" key="7">
    <source>
        <dbReference type="ARBA" id="ARBA00022771"/>
    </source>
</evidence>
<evidence type="ECO:0000256" key="2">
    <source>
        <dbReference type="ARBA" id="ARBA00004574"/>
    </source>
</evidence>
<dbReference type="Gene3D" id="3.40.50.300">
    <property type="entry name" value="P-loop containing nucleotide triphosphate hydrolases"/>
    <property type="match status" value="1"/>
</dbReference>
<keyword evidence="8" id="KW-0378">Hydrolase</keyword>
<keyword evidence="13" id="KW-0238">DNA-binding</keyword>
<dbReference type="PROSITE" id="PS51533">
    <property type="entry name" value="ADD"/>
    <property type="match status" value="1"/>
</dbReference>
<comment type="similarity">
    <text evidence="3">Belongs to the SNF2/RAD54 helicase family.</text>
</comment>
<keyword evidence="7" id="KW-0863">Zinc-finger</keyword>
<evidence type="ECO:0000256" key="10">
    <source>
        <dbReference type="ARBA" id="ARBA00022833"/>
    </source>
</evidence>
<dbReference type="InterPro" id="IPR011011">
    <property type="entry name" value="Znf_FYVE_PHD"/>
</dbReference>
<evidence type="ECO:0000256" key="15">
    <source>
        <dbReference type="ARBA" id="ARBA00031106"/>
    </source>
</evidence>
<dbReference type="Pfam" id="PF00271">
    <property type="entry name" value="Helicase_C"/>
    <property type="match status" value="1"/>
</dbReference>
<keyword evidence="20" id="KW-1185">Reference proteome</keyword>
<keyword evidence="6" id="KW-0547">Nucleotide-binding</keyword>
<dbReference type="PANTHER" id="PTHR45797">
    <property type="entry name" value="RAD54-LIKE"/>
    <property type="match status" value="1"/>
</dbReference>
<dbReference type="GO" id="GO:0005634">
    <property type="term" value="C:nucleus"/>
    <property type="evidence" value="ECO:0007669"/>
    <property type="project" value="UniProtKB-SubCell"/>
</dbReference>
<dbReference type="InterPro" id="IPR025766">
    <property type="entry name" value="ADD"/>
</dbReference>
<dbReference type="GO" id="GO:0004386">
    <property type="term" value="F:helicase activity"/>
    <property type="evidence" value="ECO:0007669"/>
    <property type="project" value="UniProtKB-KW"/>
</dbReference>
<dbReference type="PROSITE" id="PS51192">
    <property type="entry name" value="HELICASE_ATP_BIND_1"/>
    <property type="match status" value="1"/>
</dbReference>
<feature type="non-terminal residue" evidence="19">
    <location>
        <position position="1529"/>
    </location>
</feature>
<dbReference type="InterPro" id="IPR013083">
    <property type="entry name" value="Znf_RING/FYVE/PHD"/>
</dbReference>
<dbReference type="InterPro" id="IPR038718">
    <property type="entry name" value="SNF2-like_sf"/>
</dbReference>
<evidence type="ECO:0000259" key="17">
    <source>
        <dbReference type="PROSITE" id="PS51194"/>
    </source>
</evidence>
<evidence type="ECO:0000256" key="11">
    <source>
        <dbReference type="ARBA" id="ARBA00022840"/>
    </source>
</evidence>
<dbReference type="InterPro" id="IPR049730">
    <property type="entry name" value="SNF2/RAD54-like_C"/>
</dbReference>
<dbReference type="GO" id="GO:0000781">
    <property type="term" value="C:chromosome, telomeric region"/>
    <property type="evidence" value="ECO:0007669"/>
    <property type="project" value="UniProtKB-SubCell"/>
</dbReference>
<evidence type="ECO:0000256" key="6">
    <source>
        <dbReference type="ARBA" id="ARBA00022741"/>
    </source>
</evidence>
<dbReference type="InterPro" id="IPR041430">
    <property type="entry name" value="ADD_ATRX"/>
</dbReference>
<evidence type="ECO:0000256" key="14">
    <source>
        <dbReference type="ARBA" id="ARBA00023242"/>
    </source>
</evidence>
<sequence length="1529" mass="173851">CPPTDAEIEEMIHEFLQLESKAADAQETLEVESLLRVEIDVRSELSQSLTGLDLEVAVENEMKIFREQWGSTLDHLDDKSALLLEQLDYAGIELPTLYKWIEKQAPEGCSTEAWKKRIHWAGFQPTAEVTDFINKAECDLQASRPVRRHHGKLLEEGASGFLVKKLAIKADSADKGENTGDKDWGLVDNFFGTEADIQKSNNFGSKEWAAVYLASTPEQAATMGLKLPGVNEVEEIDDIENCPRNPIYAAAVANEKECGLTEEQKNKFRKIREEEDLRSARKMHRHLKRRRNESLRKMNNIVGSISQNGVKNPEYLSEALSEVKSGIEDIYNNGVVKFKDNQQAPDKSVQEVRKASGNHKIANAVNWEIGRDKISPLISLSENHSQPKSNILKCSCESQDFDLHSKRTRTVIIDSDDEMDTKENTMAHDHQCGQLHIVTKAAAVTNEVVDLEMISDDEVSPDKDVSVGACKGPREFKCTACGKLLKASGVNEHPLLGVIICKYCKHSYDSRPLQKDPDGSESSCCWCGQGGDVICCDFCEKVFCEKCIERNIGADKLIDITNYKWHCFNCVRDPLAFLVDDYNQAAKNVTCAPSDSDSASSDDKLPTLNFGNKQKGRRMRRIIDDAELEEETKKKIAIEKERQDHLKMLQQRSMFEQWSKGSTSSCGDKVWLSDNEILGNPAEGYIVNIAREHNEKEVRVSPMISYILKTHQVAGIRFMWENCIQSINKIKSGDQGLGCILAHSMGLGKTLQVITFLYAIMRSVDLGLRTVLIVTPVNVLHNWRQEFSKWQPWDLNPLPVFMLEDVSRESFKRAKLLTNWRKKGGVLLIGYAAFRNLSLGRFVRDKSIADDICEALQSGPDLLICDEAHMIKNTKADITQALKQVKTQRRIALTGSPLQNNVMEYYCMVDFVREGFLGTKHEFRNRFQNPIENGQHANSTADDVKIMNQRSHVLYEQLKGFVQRMGMNVMKDELPPKVVYVISVKLSSLQRKLYIRFLEYHGFTKNEKSTSAKGLQRKCFFSAYHALSKIWNHPGLLQIAKEHRDSLQSYDTIENFLVEGSFSDDDMDRDFNGDKMTDKMNCAGKNADNDALEEGLIHPYNWWEDILPEKTYVKIDYSGKIVLLLDLLLMSSQRGDKALVFSQSLSTLDLIESFLEKLPRRGKKDECWRQGKEWYRLDGSTTGAQRQKLVEQFNDPFNTKVQCIIISTRAGSLGINLPAANRVIIVDGSWNPTHDLQALFRVWRFGQKKDVYVYRLVAHGTMEEKIYKRQVTKEGLAARVVDQQQVHRTMTKEEILHLFKLEDNGINDCHSEGSKEPMRSQLETTKGAHNDVYEAFNPFGSLPTDASFMKRILEKHCSSWIFNYHEHETLLQENEDERLSKEEREMALENFKKFVESEKFKHSMESSHANWVGVTNRPVEQNASYCESSLLQNTSEKFTSNHALYQNIDSFDTTMVQSTIQKYNSRGHPDEHNLYGGDTVAVCNTSQRCSNKSHATLLLRSNVKTNCTIVCTDCGKEVGWENLVKGGRR</sequence>
<protein>
    <recommendedName>
        <fullName evidence="15">ATP-dependent helicase ATRX</fullName>
    </recommendedName>
</protein>
<comment type="subcellular location">
    <subcellularLocation>
        <location evidence="2">Chromosome</location>
        <location evidence="2">Telomere</location>
    </subcellularLocation>
    <subcellularLocation>
        <location evidence="1">Nucleus</location>
    </subcellularLocation>
</comment>